<gene>
    <name evidence="3" type="ORF">HLV39_00390</name>
</gene>
<evidence type="ECO:0000256" key="1">
    <source>
        <dbReference type="ARBA" id="ARBA00035644"/>
    </source>
</evidence>
<dbReference type="GO" id="GO:0016491">
    <property type="term" value="F:oxidoreductase activity"/>
    <property type="evidence" value="ECO:0007669"/>
    <property type="project" value="InterPro"/>
</dbReference>
<dbReference type="InterPro" id="IPR017938">
    <property type="entry name" value="Riboflavin_synthase-like_b-brl"/>
</dbReference>
<dbReference type="EMBL" id="JABEVQ010000001">
    <property type="protein sequence ID" value="NWN89952.1"/>
    <property type="molecule type" value="Genomic_DNA"/>
</dbReference>
<keyword evidence="4" id="KW-1185">Reference proteome</keyword>
<dbReference type="CDD" id="cd06193">
    <property type="entry name" value="siderophore_interacting"/>
    <property type="match status" value="1"/>
</dbReference>
<organism evidence="3 4">
    <name type="scientific">Marinobacter adhaerens</name>
    <dbReference type="NCBI Taxonomy" id="1033846"/>
    <lineage>
        <taxon>Bacteria</taxon>
        <taxon>Pseudomonadati</taxon>
        <taxon>Pseudomonadota</taxon>
        <taxon>Gammaproteobacteria</taxon>
        <taxon>Pseudomonadales</taxon>
        <taxon>Marinobacteraceae</taxon>
        <taxon>Marinobacter</taxon>
    </lineage>
</organism>
<dbReference type="Gene3D" id="3.40.50.80">
    <property type="entry name" value="Nucleotide-binding domain of ferredoxin-NADP reductase (FNR) module"/>
    <property type="match status" value="1"/>
</dbReference>
<dbReference type="InterPro" id="IPR017927">
    <property type="entry name" value="FAD-bd_FR_type"/>
</dbReference>
<comment type="similarity">
    <text evidence="1">Belongs to the SIP oxidoreductase family.</text>
</comment>
<dbReference type="Pfam" id="PF08021">
    <property type="entry name" value="FAD_binding_9"/>
    <property type="match status" value="1"/>
</dbReference>
<accession>A0A851HRP2</accession>
<dbReference type="InterPro" id="IPR013113">
    <property type="entry name" value="SIP_FAD-bd"/>
</dbReference>
<reference evidence="3 4" key="1">
    <citation type="submission" date="2020-03" db="EMBL/GenBank/DDBJ databases">
        <title>Metagenomic, metatranscriptomic, and metabolomic analyses revealed the key microbes and metabolic features during the fermentation of ganjang, Korean traditional soy sauce.</title>
        <authorList>
            <person name="Chun B.H."/>
            <person name="Jeon C.O."/>
        </authorList>
    </citation>
    <scope>NUCLEOTIDE SEQUENCE [LARGE SCALE GENOMIC DNA]</scope>
    <source>
        <strain evidence="3 4">KG14</strain>
    </source>
</reference>
<name>A0A851HRP2_9GAMM</name>
<protein>
    <submittedName>
        <fullName evidence="3">Siderophore-interacting protein</fullName>
    </submittedName>
</protein>
<dbReference type="InterPro" id="IPR007037">
    <property type="entry name" value="SIP_rossman_dom"/>
</dbReference>
<dbReference type="Pfam" id="PF04954">
    <property type="entry name" value="SIP"/>
    <property type="match status" value="1"/>
</dbReference>
<dbReference type="SUPFAM" id="SSF63380">
    <property type="entry name" value="Riboflavin synthase domain-like"/>
    <property type="match status" value="1"/>
</dbReference>
<dbReference type="PROSITE" id="PS51384">
    <property type="entry name" value="FAD_FR"/>
    <property type="match status" value="1"/>
</dbReference>
<comment type="caution">
    <text evidence="3">The sequence shown here is derived from an EMBL/GenBank/DDBJ whole genome shotgun (WGS) entry which is preliminary data.</text>
</comment>
<evidence type="ECO:0000259" key="2">
    <source>
        <dbReference type="PROSITE" id="PS51384"/>
    </source>
</evidence>
<proteinExistence type="inferred from homology"/>
<dbReference type="InterPro" id="IPR039374">
    <property type="entry name" value="SIP_fam"/>
</dbReference>
<evidence type="ECO:0000313" key="4">
    <source>
        <dbReference type="Proteomes" id="UP000536442"/>
    </source>
</evidence>
<dbReference type="InterPro" id="IPR039261">
    <property type="entry name" value="FNR_nucleotide-bd"/>
</dbReference>
<sequence length="255" mass="28650">MSKSAKRELEVVRTTRITPHMQRITLGGEKLADFPADQESAYIKLIFPRGEAERPLMRTYTIRHQRALEIDVDFALHEHMGPASEWAVNVKPGDRILVGGPGAKKLIQPQADWFLLAGDMTALPAISVNLATLPDDARGHAVIEIAHPEDKQPLVHPENLQLHWVINPQPDPTGSPLLDKVKSLPWPNGQPAVWAACEFGSMRALRRWFKQVHEVPKSHLYVSSYWKIGQTEDGHKLAKQQDAMAIEELVARKLD</sequence>
<feature type="domain" description="FAD-binding FR-type" evidence="2">
    <location>
        <begin position="4"/>
        <end position="108"/>
    </location>
</feature>
<dbReference type="PANTHER" id="PTHR30157">
    <property type="entry name" value="FERRIC REDUCTASE, NADPH-DEPENDENT"/>
    <property type="match status" value="1"/>
</dbReference>
<dbReference type="Proteomes" id="UP000536442">
    <property type="component" value="Unassembled WGS sequence"/>
</dbReference>
<evidence type="ECO:0000313" key="3">
    <source>
        <dbReference type="EMBL" id="NWN89952.1"/>
    </source>
</evidence>
<dbReference type="Gene3D" id="2.40.30.10">
    <property type="entry name" value="Translation factors"/>
    <property type="match status" value="1"/>
</dbReference>
<dbReference type="PANTHER" id="PTHR30157:SF0">
    <property type="entry name" value="NADPH-DEPENDENT FERRIC-CHELATE REDUCTASE"/>
    <property type="match status" value="1"/>
</dbReference>
<dbReference type="AlphaFoldDB" id="A0A851HRP2"/>